<protein>
    <submittedName>
        <fullName evidence="2">N-acetyltransferase domain-containing protein</fullName>
    </submittedName>
</protein>
<accession>A0AC35UGX7</accession>
<dbReference type="WBParaSite" id="RSKR_0001135200.1">
    <property type="protein sequence ID" value="RSKR_0001135200.1"/>
    <property type="gene ID" value="RSKR_0001135200"/>
</dbReference>
<name>A0AC35UGX7_9BILA</name>
<evidence type="ECO:0000313" key="1">
    <source>
        <dbReference type="Proteomes" id="UP000095286"/>
    </source>
</evidence>
<dbReference type="Proteomes" id="UP000095286">
    <property type="component" value="Unplaced"/>
</dbReference>
<organism evidence="1 2">
    <name type="scientific">Rhabditophanes sp. KR3021</name>
    <dbReference type="NCBI Taxonomy" id="114890"/>
    <lineage>
        <taxon>Eukaryota</taxon>
        <taxon>Metazoa</taxon>
        <taxon>Ecdysozoa</taxon>
        <taxon>Nematoda</taxon>
        <taxon>Chromadorea</taxon>
        <taxon>Rhabditida</taxon>
        <taxon>Tylenchina</taxon>
        <taxon>Panagrolaimomorpha</taxon>
        <taxon>Strongyloidoidea</taxon>
        <taxon>Alloionematidae</taxon>
        <taxon>Rhabditophanes</taxon>
    </lineage>
</organism>
<sequence length="186" mass="21377">MSIVAKTEEVSKAIEVLALGEHKTKKLDDLTYISNFDENILTEVQKIISLHLSEPYSIYTYRYFLIKWPNLCIACMEDSKLIGSIICKEEMANNRKEGYIGMLAVDEKHRGKGIGSELVSKAIEKMREMKCDEVVLETEVTNLAAIALYTRFGFIKVQKLFRYYLNGGDAFRLKLYLTDPLSCKRR</sequence>
<reference evidence="2" key="1">
    <citation type="submission" date="2016-11" db="UniProtKB">
        <authorList>
            <consortium name="WormBaseParasite"/>
        </authorList>
    </citation>
    <scope>IDENTIFICATION</scope>
    <source>
        <strain evidence="2">KR3021</strain>
    </source>
</reference>
<proteinExistence type="predicted"/>
<evidence type="ECO:0000313" key="2">
    <source>
        <dbReference type="WBParaSite" id="RSKR_0001135200.1"/>
    </source>
</evidence>